<dbReference type="Pfam" id="PF03807">
    <property type="entry name" value="F420_oxidored"/>
    <property type="match status" value="1"/>
</dbReference>
<evidence type="ECO:0000256" key="7">
    <source>
        <dbReference type="ARBA" id="ARBA00023002"/>
    </source>
</evidence>
<organism evidence="15 16">
    <name type="scientific">Falsibacillus albus</name>
    <dbReference type="NCBI Taxonomy" id="2478915"/>
    <lineage>
        <taxon>Bacteria</taxon>
        <taxon>Bacillati</taxon>
        <taxon>Bacillota</taxon>
        <taxon>Bacilli</taxon>
        <taxon>Bacillales</taxon>
        <taxon>Bacillaceae</taxon>
        <taxon>Falsibacillus</taxon>
    </lineage>
</organism>
<dbReference type="Proteomes" id="UP000276770">
    <property type="component" value="Unassembled WGS sequence"/>
</dbReference>
<evidence type="ECO:0000259" key="14">
    <source>
        <dbReference type="Pfam" id="PF14748"/>
    </source>
</evidence>
<evidence type="ECO:0000256" key="11">
    <source>
        <dbReference type="PIRSR" id="PIRSR000193-1"/>
    </source>
</evidence>
<dbReference type="EC" id="1.5.1.2" evidence="9 10"/>
<evidence type="ECO:0000256" key="12">
    <source>
        <dbReference type="RuleBase" id="RU003903"/>
    </source>
</evidence>
<dbReference type="Pfam" id="PF14748">
    <property type="entry name" value="P5CR_dimer"/>
    <property type="match status" value="1"/>
</dbReference>
<evidence type="ECO:0000256" key="9">
    <source>
        <dbReference type="HAMAP-Rule" id="MF_01925"/>
    </source>
</evidence>
<evidence type="ECO:0000313" key="15">
    <source>
        <dbReference type="EMBL" id="RLQ97548.1"/>
    </source>
</evidence>
<keyword evidence="7 9" id="KW-0560">Oxidoreductase</keyword>
<comment type="similarity">
    <text evidence="2 9 12">Belongs to the pyrroline-5-carboxylate reductase family.</text>
</comment>
<accession>A0A3L7K3F9</accession>
<evidence type="ECO:0000256" key="4">
    <source>
        <dbReference type="ARBA" id="ARBA00022605"/>
    </source>
</evidence>
<dbReference type="NCBIfam" id="TIGR00112">
    <property type="entry name" value="proC"/>
    <property type="match status" value="1"/>
</dbReference>
<feature type="domain" description="Pyrroline-5-carboxylate reductase dimerisation" evidence="14">
    <location>
        <begin position="162"/>
        <end position="266"/>
    </location>
</feature>
<dbReference type="SUPFAM" id="SSF48179">
    <property type="entry name" value="6-phosphogluconate dehydrogenase C-terminal domain-like"/>
    <property type="match status" value="1"/>
</dbReference>
<dbReference type="PIRSF" id="PIRSF000193">
    <property type="entry name" value="Pyrrol-5-carb_rd"/>
    <property type="match status" value="1"/>
</dbReference>
<evidence type="ECO:0000256" key="8">
    <source>
        <dbReference type="ARBA" id="ARBA00058118"/>
    </source>
</evidence>
<evidence type="ECO:0000256" key="5">
    <source>
        <dbReference type="ARBA" id="ARBA00022650"/>
    </source>
</evidence>
<comment type="catalytic activity">
    <reaction evidence="9 12">
        <text>L-proline + NADP(+) = (S)-1-pyrroline-5-carboxylate + NADPH + 2 H(+)</text>
        <dbReference type="Rhea" id="RHEA:14109"/>
        <dbReference type="ChEBI" id="CHEBI:15378"/>
        <dbReference type="ChEBI" id="CHEBI:17388"/>
        <dbReference type="ChEBI" id="CHEBI:57783"/>
        <dbReference type="ChEBI" id="CHEBI:58349"/>
        <dbReference type="ChEBI" id="CHEBI:60039"/>
        <dbReference type="EC" id="1.5.1.2"/>
    </reaction>
</comment>
<feature type="domain" description="Pyrroline-5-carboxylate reductase catalytic N-terminal" evidence="13">
    <location>
        <begin position="4"/>
        <end position="99"/>
    </location>
</feature>
<keyword evidence="4 9" id="KW-0028">Amino-acid biosynthesis</keyword>
<dbReference type="FunFam" id="3.40.50.720:FF:000190">
    <property type="entry name" value="Pyrroline-5-carboxylate reductase"/>
    <property type="match status" value="1"/>
</dbReference>
<evidence type="ECO:0000256" key="3">
    <source>
        <dbReference type="ARBA" id="ARBA00022490"/>
    </source>
</evidence>
<keyword evidence="5 9" id="KW-0641">Proline biosynthesis</keyword>
<dbReference type="HAMAP" id="MF_01925">
    <property type="entry name" value="P5C_reductase"/>
    <property type="match status" value="1"/>
</dbReference>
<dbReference type="Gene3D" id="3.40.50.720">
    <property type="entry name" value="NAD(P)-binding Rossmann-like Domain"/>
    <property type="match status" value="1"/>
</dbReference>
<comment type="subcellular location">
    <subcellularLocation>
        <location evidence="1 9">Cytoplasm</location>
    </subcellularLocation>
</comment>
<dbReference type="InterPro" id="IPR000304">
    <property type="entry name" value="Pyrroline-COOH_reductase"/>
</dbReference>
<evidence type="ECO:0000259" key="13">
    <source>
        <dbReference type="Pfam" id="PF03807"/>
    </source>
</evidence>
<dbReference type="InterPro" id="IPR036291">
    <property type="entry name" value="NAD(P)-bd_dom_sf"/>
</dbReference>
<feature type="binding site" evidence="11">
    <location>
        <begin position="8"/>
        <end position="13"/>
    </location>
    <ligand>
        <name>NADP(+)</name>
        <dbReference type="ChEBI" id="CHEBI:58349"/>
    </ligand>
</feature>
<dbReference type="InterPro" id="IPR008927">
    <property type="entry name" value="6-PGluconate_DH-like_C_sf"/>
</dbReference>
<comment type="function">
    <text evidence="8 9">Catalyzes the reduction of 1-pyrroline-5-carboxylate (PCA) to L-proline.</text>
</comment>
<evidence type="ECO:0000256" key="10">
    <source>
        <dbReference type="NCBIfam" id="TIGR00112"/>
    </source>
</evidence>
<dbReference type="FunFam" id="1.10.3730.10:FF:000001">
    <property type="entry name" value="Pyrroline-5-carboxylate reductase"/>
    <property type="match status" value="1"/>
</dbReference>
<proteinExistence type="inferred from homology"/>
<comment type="catalytic activity">
    <reaction evidence="9">
        <text>L-proline + NAD(+) = (S)-1-pyrroline-5-carboxylate + NADH + 2 H(+)</text>
        <dbReference type="Rhea" id="RHEA:14105"/>
        <dbReference type="ChEBI" id="CHEBI:15378"/>
        <dbReference type="ChEBI" id="CHEBI:17388"/>
        <dbReference type="ChEBI" id="CHEBI:57540"/>
        <dbReference type="ChEBI" id="CHEBI:57945"/>
        <dbReference type="ChEBI" id="CHEBI:60039"/>
        <dbReference type="EC" id="1.5.1.2"/>
    </reaction>
</comment>
<evidence type="ECO:0000313" key="16">
    <source>
        <dbReference type="Proteomes" id="UP000276770"/>
    </source>
</evidence>
<dbReference type="InterPro" id="IPR053790">
    <property type="entry name" value="P5CR-like_CS"/>
</dbReference>
<dbReference type="GO" id="GO:0005737">
    <property type="term" value="C:cytoplasm"/>
    <property type="evidence" value="ECO:0007669"/>
    <property type="project" value="UniProtKB-SubCell"/>
</dbReference>
<dbReference type="Gene3D" id="1.10.3730.10">
    <property type="entry name" value="ProC C-terminal domain-like"/>
    <property type="match status" value="1"/>
</dbReference>
<dbReference type="InterPro" id="IPR028939">
    <property type="entry name" value="P5C_Rdtase_cat_N"/>
</dbReference>
<reference evidence="15 16" key="1">
    <citation type="submission" date="2018-10" db="EMBL/GenBank/DDBJ databases">
        <title>Falsibacillus sp. genome draft.</title>
        <authorList>
            <person name="Shi S."/>
        </authorList>
    </citation>
    <scope>NUCLEOTIDE SEQUENCE [LARGE SCALE GENOMIC DNA]</scope>
    <source>
        <strain evidence="15 16">GY 10110</strain>
    </source>
</reference>
<evidence type="ECO:0000256" key="6">
    <source>
        <dbReference type="ARBA" id="ARBA00022857"/>
    </source>
</evidence>
<comment type="pathway">
    <text evidence="9 12">Amino-acid biosynthesis; L-proline biosynthesis; L-proline from L-glutamate 5-semialdehyde: step 1/1.</text>
</comment>
<keyword evidence="3 9" id="KW-0963">Cytoplasm</keyword>
<dbReference type="OrthoDB" id="9805754at2"/>
<dbReference type="SUPFAM" id="SSF51735">
    <property type="entry name" value="NAD(P)-binding Rossmann-fold domains"/>
    <property type="match status" value="1"/>
</dbReference>
<comment type="caution">
    <text evidence="15">The sequence shown here is derived from an EMBL/GenBank/DDBJ whole genome shotgun (WGS) entry which is preliminary data.</text>
</comment>
<dbReference type="AlphaFoldDB" id="A0A3L7K3F9"/>
<dbReference type="PROSITE" id="PS00521">
    <property type="entry name" value="P5CR"/>
    <property type="match status" value="1"/>
</dbReference>
<dbReference type="EMBL" id="RCVZ01000002">
    <property type="protein sequence ID" value="RLQ97548.1"/>
    <property type="molecule type" value="Genomic_DNA"/>
</dbReference>
<gene>
    <name evidence="9 15" type="primary">proC</name>
    <name evidence="15" type="ORF">D9X91_04880</name>
</gene>
<feature type="binding site" evidence="11">
    <location>
        <begin position="70"/>
        <end position="73"/>
    </location>
    <ligand>
        <name>NADP(+)</name>
        <dbReference type="ChEBI" id="CHEBI:58349"/>
    </ligand>
</feature>
<dbReference type="PANTHER" id="PTHR11645">
    <property type="entry name" value="PYRROLINE-5-CARBOXYLATE REDUCTASE"/>
    <property type="match status" value="1"/>
</dbReference>
<dbReference type="RefSeq" id="WP_121679495.1">
    <property type="nucleotide sequence ID" value="NZ_RCVZ01000002.1"/>
</dbReference>
<dbReference type="PANTHER" id="PTHR11645:SF0">
    <property type="entry name" value="PYRROLINE-5-CARBOXYLATE REDUCTASE 3"/>
    <property type="match status" value="1"/>
</dbReference>
<dbReference type="UniPathway" id="UPA00098">
    <property type="reaction ID" value="UER00361"/>
</dbReference>
<feature type="binding site" evidence="11">
    <location>
        <position position="57"/>
    </location>
    <ligand>
        <name>NADPH</name>
        <dbReference type="ChEBI" id="CHEBI:57783"/>
    </ligand>
</feature>
<evidence type="ECO:0000256" key="1">
    <source>
        <dbReference type="ARBA" id="ARBA00004496"/>
    </source>
</evidence>
<keyword evidence="16" id="KW-1185">Reference proteome</keyword>
<protein>
    <recommendedName>
        <fullName evidence="9 10">Pyrroline-5-carboxylate reductase</fullName>
        <shortName evidence="9">P5C reductase</shortName>
        <shortName evidence="9">P5CR</shortName>
        <ecNumber evidence="9 10">1.5.1.2</ecNumber>
    </recommendedName>
    <alternativeName>
        <fullName evidence="9">PCA reductase</fullName>
    </alternativeName>
</protein>
<dbReference type="InterPro" id="IPR029036">
    <property type="entry name" value="P5CR_dimer"/>
</dbReference>
<dbReference type="GO" id="GO:0004735">
    <property type="term" value="F:pyrroline-5-carboxylate reductase activity"/>
    <property type="evidence" value="ECO:0007669"/>
    <property type="project" value="UniProtKB-UniRule"/>
</dbReference>
<evidence type="ECO:0000256" key="2">
    <source>
        <dbReference type="ARBA" id="ARBA00005525"/>
    </source>
</evidence>
<name>A0A3L7K3F9_9BACI</name>
<keyword evidence="6 9" id="KW-0521">NADP</keyword>
<dbReference type="GO" id="GO:0055129">
    <property type="term" value="P:L-proline biosynthetic process"/>
    <property type="evidence" value="ECO:0007669"/>
    <property type="project" value="UniProtKB-UniRule"/>
</dbReference>
<sequence>MKKKIGFIGCGNMAQAMIAGMIRSEVIPPEQIMASAFTEATLIEVRKNYHIHISQDNKAVAAFADILFLAIKPDQYKKVINEIKDAVGDDTIVVTIAAGITIDAMNEALREGAKVVRTMPNTPSLVGEGLSALCPNEFVEKEELQDVKVLFESFGKAEVIQEDLMDAIPAISGSSPAYVFMFIEALADGGVMQGIPRKQAYRLAAQAVLGAAKMVLETGMHPGELKDQVCSPGGATIEAVTTLEQKQFRGAVLSAMESCTKKAKDLAKS</sequence>